<dbReference type="Proteomes" id="UP000299102">
    <property type="component" value="Unassembled WGS sequence"/>
</dbReference>
<feature type="region of interest" description="Disordered" evidence="1">
    <location>
        <begin position="176"/>
        <end position="196"/>
    </location>
</feature>
<reference evidence="2 3" key="1">
    <citation type="journal article" date="2019" name="Commun. Biol.">
        <title>The bagworm genome reveals a unique fibroin gene that provides high tensile strength.</title>
        <authorList>
            <person name="Kono N."/>
            <person name="Nakamura H."/>
            <person name="Ohtoshi R."/>
            <person name="Tomita M."/>
            <person name="Numata K."/>
            <person name="Arakawa K."/>
        </authorList>
    </citation>
    <scope>NUCLEOTIDE SEQUENCE [LARGE SCALE GENOMIC DNA]</scope>
</reference>
<protein>
    <submittedName>
        <fullName evidence="2">Uncharacterized protein</fullName>
    </submittedName>
</protein>
<keyword evidence="3" id="KW-1185">Reference proteome</keyword>
<feature type="compositionally biased region" description="Basic and acidic residues" evidence="1">
    <location>
        <begin position="178"/>
        <end position="189"/>
    </location>
</feature>
<gene>
    <name evidence="2" type="ORF">EVAR_75407_1</name>
</gene>
<sequence>MKSESKPYSDPISIYIEISVRERVGVGVQVGINIGAQVEVVVKGKSSQKRTGGSSVCLGLPSTFITKDEKRWTDVEYKERSAGCGRVLDAPPFLPMGARGARAGMSCWAAAARRGRARRLPAQIEIFTLADTFIYYIRKKAPVSGKNSESRTLISLLSHSGIDLAVSCRTRVGWRPGSDPRRDVVRRTSGDAPTHT</sequence>
<comment type="caution">
    <text evidence="2">The sequence shown here is derived from an EMBL/GenBank/DDBJ whole genome shotgun (WGS) entry which is preliminary data.</text>
</comment>
<evidence type="ECO:0000256" key="1">
    <source>
        <dbReference type="SAM" id="MobiDB-lite"/>
    </source>
</evidence>
<accession>A0A4C1TL42</accession>
<dbReference type="AlphaFoldDB" id="A0A4C1TL42"/>
<evidence type="ECO:0000313" key="3">
    <source>
        <dbReference type="Proteomes" id="UP000299102"/>
    </source>
</evidence>
<evidence type="ECO:0000313" key="2">
    <source>
        <dbReference type="EMBL" id="GBP14815.1"/>
    </source>
</evidence>
<proteinExistence type="predicted"/>
<name>A0A4C1TL42_EUMVA</name>
<organism evidence="2 3">
    <name type="scientific">Eumeta variegata</name>
    <name type="common">Bagworm moth</name>
    <name type="synonym">Eumeta japonica</name>
    <dbReference type="NCBI Taxonomy" id="151549"/>
    <lineage>
        <taxon>Eukaryota</taxon>
        <taxon>Metazoa</taxon>
        <taxon>Ecdysozoa</taxon>
        <taxon>Arthropoda</taxon>
        <taxon>Hexapoda</taxon>
        <taxon>Insecta</taxon>
        <taxon>Pterygota</taxon>
        <taxon>Neoptera</taxon>
        <taxon>Endopterygota</taxon>
        <taxon>Lepidoptera</taxon>
        <taxon>Glossata</taxon>
        <taxon>Ditrysia</taxon>
        <taxon>Tineoidea</taxon>
        <taxon>Psychidae</taxon>
        <taxon>Oiketicinae</taxon>
        <taxon>Eumeta</taxon>
    </lineage>
</organism>
<dbReference type="EMBL" id="BGZK01000067">
    <property type="protein sequence ID" value="GBP14815.1"/>
    <property type="molecule type" value="Genomic_DNA"/>
</dbReference>